<organism evidence="7 8">
    <name type="scientific">Urochloa decumbens</name>
    <dbReference type="NCBI Taxonomy" id="240449"/>
    <lineage>
        <taxon>Eukaryota</taxon>
        <taxon>Viridiplantae</taxon>
        <taxon>Streptophyta</taxon>
        <taxon>Embryophyta</taxon>
        <taxon>Tracheophyta</taxon>
        <taxon>Spermatophyta</taxon>
        <taxon>Magnoliopsida</taxon>
        <taxon>Liliopsida</taxon>
        <taxon>Poales</taxon>
        <taxon>Poaceae</taxon>
        <taxon>PACMAD clade</taxon>
        <taxon>Panicoideae</taxon>
        <taxon>Panicodae</taxon>
        <taxon>Paniceae</taxon>
        <taxon>Melinidinae</taxon>
        <taxon>Urochloa</taxon>
    </lineage>
</organism>
<dbReference type="InterPro" id="IPR000719">
    <property type="entry name" value="Prot_kinase_dom"/>
</dbReference>
<dbReference type="Gene3D" id="3.30.200.20">
    <property type="entry name" value="Phosphorylase Kinase, domain 1"/>
    <property type="match status" value="1"/>
</dbReference>
<evidence type="ECO:0000256" key="1">
    <source>
        <dbReference type="ARBA" id="ARBA00022679"/>
    </source>
</evidence>
<reference evidence="8" key="1">
    <citation type="submission" date="2024-06" db="EMBL/GenBank/DDBJ databases">
        <authorList>
            <person name="Ryan C."/>
        </authorList>
    </citation>
    <scope>NUCLEOTIDE SEQUENCE [LARGE SCALE GENOMIC DNA]</scope>
</reference>
<dbReference type="PROSITE" id="PS50011">
    <property type="entry name" value="PROTEIN_KINASE_DOM"/>
    <property type="match status" value="1"/>
</dbReference>
<evidence type="ECO:0000259" key="6">
    <source>
        <dbReference type="PROSITE" id="PS50011"/>
    </source>
</evidence>
<evidence type="ECO:0000256" key="3">
    <source>
        <dbReference type="ARBA" id="ARBA00022777"/>
    </source>
</evidence>
<feature type="domain" description="Protein kinase" evidence="6">
    <location>
        <begin position="98"/>
        <end position="364"/>
    </location>
</feature>
<dbReference type="Gene3D" id="1.10.510.10">
    <property type="entry name" value="Transferase(Phosphotransferase) domain 1"/>
    <property type="match status" value="1"/>
</dbReference>
<dbReference type="PANTHER" id="PTHR11042">
    <property type="entry name" value="EUKARYOTIC TRANSLATION INITIATION FACTOR 2-ALPHA KINASE EIF2-ALPHA KINASE -RELATED"/>
    <property type="match status" value="1"/>
</dbReference>
<keyword evidence="3" id="KW-0418">Kinase</keyword>
<name>A0ABC9CDD5_9POAL</name>
<sequence length="364" mass="41668">MIIEETAAHSLIEFSLWPHDSFASATILRTDEKGDCIWQSSWSFNVNLDLIDEDMLHAHDDQGPIVVSSRYNDQQLQYTGVICGSILDKFRISFDTHYEVKEFLGSGGEGQVYMCASFDNSHNCAIKWSSYKHIIIEEPREAVLLKKLLHKNIRRMFCAWVENREATDLVTKHSVFLAQEFCKRTLEDYLDEKTVKSISERVNIFAETVSGVSYLHSQGIVHRDIKCSNIFIDDYGNVKVGDFGQSGLLSSHSCSHGGKLYGTKLYGSPELLRKQRHGLKSDVFSLGMVYAELFGPSAIATERREWLLKLRRLIQSPQWKKNPFSSWQKSELSKDWCGDVYLMMKMLESTPEERPSCAKILELL</sequence>
<keyword evidence="2" id="KW-0547">Nucleotide-binding</keyword>
<keyword evidence="4" id="KW-0067">ATP-binding</keyword>
<accession>A0ABC9CDD5</accession>
<evidence type="ECO:0000313" key="7">
    <source>
        <dbReference type="EMBL" id="CAL5019259.1"/>
    </source>
</evidence>
<dbReference type="Pfam" id="PF00069">
    <property type="entry name" value="Pkinase"/>
    <property type="match status" value="1"/>
</dbReference>
<dbReference type="PROSITE" id="PS00108">
    <property type="entry name" value="PROTEIN_KINASE_ST"/>
    <property type="match status" value="1"/>
</dbReference>
<evidence type="ECO:0000313" key="8">
    <source>
        <dbReference type="Proteomes" id="UP001497457"/>
    </source>
</evidence>
<proteinExistence type="inferred from homology"/>
<dbReference type="SMART" id="SM00220">
    <property type="entry name" value="S_TKc"/>
    <property type="match status" value="1"/>
</dbReference>
<comment type="similarity">
    <text evidence="5">Belongs to the protein kinase superfamily. Ser/Thr protein kinase family. GCN2 subfamily.</text>
</comment>
<dbReference type="InterPro" id="IPR050339">
    <property type="entry name" value="CC_SR_Kinase"/>
</dbReference>
<dbReference type="GO" id="GO:0005524">
    <property type="term" value="F:ATP binding"/>
    <property type="evidence" value="ECO:0007669"/>
    <property type="project" value="UniProtKB-KW"/>
</dbReference>
<evidence type="ECO:0000256" key="4">
    <source>
        <dbReference type="ARBA" id="ARBA00022840"/>
    </source>
</evidence>
<dbReference type="InterPro" id="IPR011009">
    <property type="entry name" value="Kinase-like_dom_sf"/>
</dbReference>
<dbReference type="InterPro" id="IPR008271">
    <property type="entry name" value="Ser/Thr_kinase_AS"/>
</dbReference>
<dbReference type="EMBL" id="OZ075113">
    <property type="protein sequence ID" value="CAL5019259.1"/>
    <property type="molecule type" value="Genomic_DNA"/>
</dbReference>
<dbReference type="GO" id="GO:0016301">
    <property type="term" value="F:kinase activity"/>
    <property type="evidence" value="ECO:0007669"/>
    <property type="project" value="UniProtKB-KW"/>
</dbReference>
<reference evidence="7 8" key="2">
    <citation type="submission" date="2024-10" db="EMBL/GenBank/DDBJ databases">
        <authorList>
            <person name="Ryan C."/>
        </authorList>
    </citation>
    <scope>NUCLEOTIDE SEQUENCE [LARGE SCALE GENOMIC DNA]</scope>
</reference>
<protein>
    <recommendedName>
        <fullName evidence="6">Protein kinase domain-containing protein</fullName>
    </recommendedName>
</protein>
<keyword evidence="8" id="KW-1185">Reference proteome</keyword>
<evidence type="ECO:0000256" key="5">
    <source>
        <dbReference type="ARBA" id="ARBA00037982"/>
    </source>
</evidence>
<evidence type="ECO:0000256" key="2">
    <source>
        <dbReference type="ARBA" id="ARBA00022741"/>
    </source>
</evidence>
<gene>
    <name evidence="7" type="ORF">URODEC1_LOCUS74644</name>
</gene>
<dbReference type="AlphaFoldDB" id="A0ABC9CDD5"/>
<dbReference type="Proteomes" id="UP001497457">
    <property type="component" value="Chromosome 3rd"/>
</dbReference>
<keyword evidence="1" id="KW-0808">Transferase</keyword>
<dbReference type="SUPFAM" id="SSF56112">
    <property type="entry name" value="Protein kinase-like (PK-like)"/>
    <property type="match status" value="1"/>
</dbReference>